<dbReference type="Proteomes" id="UP001595444">
    <property type="component" value="Unassembled WGS sequence"/>
</dbReference>
<dbReference type="NCBIfam" id="NF002677">
    <property type="entry name" value="PRK02406.1"/>
    <property type="match status" value="1"/>
</dbReference>
<keyword evidence="7" id="KW-0479">Metal-binding</keyword>
<keyword evidence="7" id="KW-0234">DNA repair</keyword>
<keyword evidence="7 9" id="KW-0548">Nucleotidyltransferase</keyword>
<dbReference type="PROSITE" id="PS50173">
    <property type="entry name" value="UMUC"/>
    <property type="match status" value="1"/>
</dbReference>
<keyword evidence="7 9" id="KW-0808">Transferase</keyword>
<dbReference type="PANTHER" id="PTHR11076:SF33">
    <property type="entry name" value="DNA POLYMERASE KAPPA"/>
    <property type="match status" value="1"/>
</dbReference>
<keyword evidence="3 7" id="KW-0515">Mutator protein</keyword>
<evidence type="ECO:0000256" key="1">
    <source>
        <dbReference type="ARBA" id="ARBA00010945"/>
    </source>
</evidence>
<dbReference type="InterPro" id="IPR050116">
    <property type="entry name" value="DNA_polymerase-Y"/>
</dbReference>
<evidence type="ECO:0000313" key="9">
    <source>
        <dbReference type="EMBL" id="MFC3050723.1"/>
    </source>
</evidence>
<dbReference type="Gene3D" id="3.40.1170.60">
    <property type="match status" value="1"/>
</dbReference>
<evidence type="ECO:0000256" key="3">
    <source>
        <dbReference type="ARBA" id="ARBA00022457"/>
    </source>
</evidence>
<dbReference type="InterPro" id="IPR043502">
    <property type="entry name" value="DNA/RNA_pol_sf"/>
</dbReference>
<evidence type="ECO:0000256" key="4">
    <source>
        <dbReference type="ARBA" id="ARBA00022932"/>
    </source>
</evidence>
<evidence type="ECO:0000259" key="8">
    <source>
        <dbReference type="PROSITE" id="PS50173"/>
    </source>
</evidence>
<keyword evidence="7" id="KW-0460">Magnesium</keyword>
<keyword evidence="4 7" id="KW-0239">DNA-directed DNA polymerase</keyword>
<sequence length="441" mass="48853">MEKESAESPDPETTSLCRSCFHIFYNQPHCPQCGKNRIVTHPELLTLTIAHMDCDAFYAAVEKRDNPELASKPVIIGGETRGVVSTACYIARMYGVKSAMPMYKAKKLCPDAVIIRPDMKRYREAGLAVRAKMLALTPQIEPISIDEAFLDLSGTEKLHKAVPAAMLAKLAHEIEKEIGITISVGLAANKFLAKLASDMNKPRGFTVIGNFDAVSLLATLPVTAIYGIGQKTAKTLARDGLSRISQLQEIDEATLIRRYGETGQRLYKLSRGIDTRKVTAERDTKSISSERTLEKDLASYDELEMKLWRCCEQVAADLKHKNLAGITIHLKLKTSMHRVISRSRTLQEPTQLTMTLFETGKSLLVPLVDGTPYRLIGIGVSQFRDLWLADQPDLLETGRTKKANAERTIDTLKAKFGVTAITTGRSFSPEKSASKQTPKKK</sequence>
<dbReference type="PANTHER" id="PTHR11076">
    <property type="entry name" value="DNA REPAIR POLYMERASE UMUC / TRANSFERASE FAMILY MEMBER"/>
    <property type="match status" value="1"/>
</dbReference>
<comment type="cofactor">
    <cofactor evidence="7">
        <name>Mg(2+)</name>
        <dbReference type="ChEBI" id="CHEBI:18420"/>
    </cofactor>
    <text evidence="7">Binds 2 magnesium ions per subunit.</text>
</comment>
<reference evidence="10" key="1">
    <citation type="journal article" date="2019" name="Int. J. Syst. Evol. Microbiol.">
        <title>The Global Catalogue of Microorganisms (GCM) 10K type strain sequencing project: providing services to taxonomists for standard genome sequencing and annotation.</title>
        <authorList>
            <consortium name="The Broad Institute Genomics Platform"/>
            <consortium name="The Broad Institute Genome Sequencing Center for Infectious Disease"/>
            <person name="Wu L."/>
            <person name="Ma J."/>
        </authorList>
    </citation>
    <scope>NUCLEOTIDE SEQUENCE [LARGE SCALE GENOMIC DNA]</scope>
    <source>
        <strain evidence="10">KCTC 62164</strain>
    </source>
</reference>
<protein>
    <recommendedName>
        <fullName evidence="7">DNA polymerase IV</fullName>
        <shortName evidence="7">Pol IV</shortName>
        <ecNumber evidence="7">2.7.7.7</ecNumber>
    </recommendedName>
</protein>
<dbReference type="NCBIfam" id="NF002751">
    <property type="entry name" value="PRK02794.1"/>
    <property type="match status" value="1"/>
</dbReference>
<dbReference type="SUPFAM" id="SSF100879">
    <property type="entry name" value="Lesion bypass DNA polymerase (Y-family), little finger domain"/>
    <property type="match status" value="1"/>
</dbReference>
<organism evidence="9 10">
    <name type="scientific">Kordiimonas pumila</name>
    <dbReference type="NCBI Taxonomy" id="2161677"/>
    <lineage>
        <taxon>Bacteria</taxon>
        <taxon>Pseudomonadati</taxon>
        <taxon>Pseudomonadota</taxon>
        <taxon>Alphaproteobacteria</taxon>
        <taxon>Kordiimonadales</taxon>
        <taxon>Kordiimonadaceae</taxon>
        <taxon>Kordiimonas</taxon>
    </lineage>
</organism>
<evidence type="ECO:0000256" key="6">
    <source>
        <dbReference type="ARBA" id="ARBA00049244"/>
    </source>
</evidence>
<keyword evidence="7" id="KW-0227">DNA damage</keyword>
<dbReference type="InterPro" id="IPR022880">
    <property type="entry name" value="DNApol_IV"/>
</dbReference>
<dbReference type="EC" id="2.7.7.7" evidence="7"/>
<comment type="similarity">
    <text evidence="1 7">Belongs to the DNA polymerase type-Y family.</text>
</comment>
<dbReference type="RefSeq" id="WP_194212742.1">
    <property type="nucleotide sequence ID" value="NZ_CP061205.1"/>
</dbReference>
<accession>A0ABV7D0P2</accession>
<dbReference type="Gene3D" id="1.10.150.20">
    <property type="entry name" value="5' to 3' exonuclease, C-terminal subdomain"/>
    <property type="match status" value="1"/>
</dbReference>
<comment type="catalytic activity">
    <reaction evidence="6 7">
        <text>DNA(n) + a 2'-deoxyribonucleoside 5'-triphosphate = DNA(n+1) + diphosphate</text>
        <dbReference type="Rhea" id="RHEA:22508"/>
        <dbReference type="Rhea" id="RHEA-COMP:17339"/>
        <dbReference type="Rhea" id="RHEA-COMP:17340"/>
        <dbReference type="ChEBI" id="CHEBI:33019"/>
        <dbReference type="ChEBI" id="CHEBI:61560"/>
        <dbReference type="ChEBI" id="CHEBI:173112"/>
        <dbReference type="EC" id="2.7.7.7"/>
    </reaction>
</comment>
<keyword evidence="10" id="KW-1185">Reference proteome</keyword>
<dbReference type="Pfam" id="PF11799">
    <property type="entry name" value="IMS_C"/>
    <property type="match status" value="1"/>
</dbReference>
<dbReference type="CDD" id="cd03586">
    <property type="entry name" value="PolY_Pol_IV_kappa"/>
    <property type="match status" value="1"/>
</dbReference>
<keyword evidence="7" id="KW-0235">DNA replication</keyword>
<dbReference type="HAMAP" id="MF_01113">
    <property type="entry name" value="DNApol_IV"/>
    <property type="match status" value="1"/>
</dbReference>
<dbReference type="SUPFAM" id="SSF56672">
    <property type="entry name" value="DNA/RNA polymerases"/>
    <property type="match status" value="1"/>
</dbReference>
<feature type="domain" description="UmuC" evidence="8">
    <location>
        <begin position="49"/>
        <end position="229"/>
    </location>
</feature>
<keyword evidence="7" id="KW-0238">DNA-binding</keyword>
<comment type="subunit">
    <text evidence="2 7">Monomer.</text>
</comment>
<dbReference type="InterPro" id="IPR043128">
    <property type="entry name" value="Rev_trsase/Diguanyl_cyclase"/>
</dbReference>
<feature type="binding site" evidence="7">
    <location>
        <position position="146"/>
    </location>
    <ligand>
        <name>Mg(2+)</name>
        <dbReference type="ChEBI" id="CHEBI:18420"/>
    </ligand>
</feature>
<feature type="active site" evidence="7">
    <location>
        <position position="147"/>
    </location>
</feature>
<evidence type="ECO:0000313" key="10">
    <source>
        <dbReference type="Proteomes" id="UP001595444"/>
    </source>
</evidence>
<dbReference type="InterPro" id="IPR036775">
    <property type="entry name" value="DNA_pol_Y-fam_lit_finger_sf"/>
</dbReference>
<comment type="caution">
    <text evidence="9">The sequence shown here is derived from an EMBL/GenBank/DDBJ whole genome shotgun (WGS) entry which is preliminary data.</text>
</comment>
<gene>
    <name evidence="7" type="primary">dinB</name>
    <name evidence="9" type="ORF">ACFOKA_02280</name>
</gene>
<dbReference type="Gene3D" id="3.30.70.270">
    <property type="match status" value="1"/>
</dbReference>
<evidence type="ECO:0000256" key="5">
    <source>
        <dbReference type="ARBA" id="ARBA00025589"/>
    </source>
</evidence>
<feature type="binding site" evidence="7">
    <location>
        <position position="53"/>
    </location>
    <ligand>
        <name>Mg(2+)</name>
        <dbReference type="ChEBI" id="CHEBI:18420"/>
    </ligand>
</feature>
<dbReference type="EMBL" id="JBHRSL010000002">
    <property type="protein sequence ID" value="MFC3050723.1"/>
    <property type="molecule type" value="Genomic_DNA"/>
</dbReference>
<comment type="subcellular location">
    <subcellularLocation>
        <location evidence="7">Cytoplasm</location>
    </subcellularLocation>
</comment>
<dbReference type="GO" id="GO:0003887">
    <property type="term" value="F:DNA-directed DNA polymerase activity"/>
    <property type="evidence" value="ECO:0007669"/>
    <property type="project" value="UniProtKB-EC"/>
</dbReference>
<evidence type="ECO:0000256" key="2">
    <source>
        <dbReference type="ARBA" id="ARBA00011245"/>
    </source>
</evidence>
<feature type="site" description="Substrate discrimination" evidence="7">
    <location>
        <position position="58"/>
    </location>
</feature>
<comment type="function">
    <text evidence="5 7">Poorly processive, error-prone DNA polymerase involved in untargeted mutagenesis. Copies undamaged DNA at stalled replication forks, which arise in vivo from mismatched or misaligned primer ends. These misaligned primers can be extended by PolIV. Exhibits no 3'-5' exonuclease (proofreading) activity. May be involved in translesional synthesis, in conjunction with the beta clamp from PolIII.</text>
</comment>
<dbReference type="InterPro" id="IPR017961">
    <property type="entry name" value="DNA_pol_Y-fam_little_finger"/>
</dbReference>
<dbReference type="InterPro" id="IPR001126">
    <property type="entry name" value="UmuC"/>
</dbReference>
<name>A0ABV7D0P2_9PROT</name>
<dbReference type="Pfam" id="PF00817">
    <property type="entry name" value="IMS"/>
    <property type="match status" value="1"/>
</dbReference>
<keyword evidence="7" id="KW-0963">Cytoplasm</keyword>
<proteinExistence type="inferred from homology"/>
<dbReference type="Gene3D" id="3.30.1490.100">
    <property type="entry name" value="DNA polymerase, Y-family, little finger domain"/>
    <property type="match status" value="1"/>
</dbReference>
<evidence type="ECO:0000256" key="7">
    <source>
        <dbReference type="HAMAP-Rule" id="MF_01113"/>
    </source>
</evidence>